<feature type="domain" description="Mce/MlaD" evidence="1">
    <location>
        <begin position="40"/>
        <end position="114"/>
    </location>
</feature>
<dbReference type="Pfam" id="PF02470">
    <property type="entry name" value="MlaD"/>
    <property type="match status" value="1"/>
</dbReference>
<dbReference type="PANTHER" id="PTHR33371">
    <property type="entry name" value="INTERMEMBRANE PHOSPHOLIPID TRANSPORT SYSTEM BINDING PROTEIN MLAD-RELATED"/>
    <property type="match status" value="1"/>
</dbReference>
<evidence type="ECO:0000313" key="4">
    <source>
        <dbReference type="Proteomes" id="UP000183263"/>
    </source>
</evidence>
<dbReference type="AlphaFoldDB" id="A0A1G8JDR8"/>
<dbReference type="InterPro" id="IPR003399">
    <property type="entry name" value="Mce/MlaD"/>
</dbReference>
<sequence length="413" mass="43691">MSSRLVRIQLVVFALVALLGIVYVGAKYVRLDKLLGFGEYMVYVDLDDSGGIFTNAEVTYRGVPVGRVGDLSLTEDGVRVQLRLDSGGPDIAASSRAVVANRSAIGEQFVDLQPDTVDAPFLEDGSIITDTEIPVPIETVLMSVDGLVQSVPLEPLRIVVTELGSALDGRGEDIGRLADSLSTLTEAGLEALPQTVTLIRDTRTVLDTQSDQASSIRQFSNDLDLVTAQLRSSDPDLRAIIDNGTPASDELGALVAEGGPALTKDLENLAALASSLAPQAVALQPLLTFLPGIAAGASTIAPGDGTVHQGLVLETNNPPTCTIGYEGTYEILKQMKAEDPNFDDTQQDFPFNTNANCNVPQGSVTGVRSANRIVYADPATSQPWDMTPKVDPDKLDLNPIATQLAPLVGVTPR</sequence>
<evidence type="ECO:0000259" key="2">
    <source>
        <dbReference type="Pfam" id="PF11887"/>
    </source>
</evidence>
<protein>
    <submittedName>
        <fullName evidence="3">Phospholipid/cholesterol/gamma-HCH transport system substrate-binding protein</fullName>
    </submittedName>
</protein>
<dbReference type="Proteomes" id="UP000183263">
    <property type="component" value="Unassembled WGS sequence"/>
</dbReference>
<evidence type="ECO:0000259" key="1">
    <source>
        <dbReference type="Pfam" id="PF02470"/>
    </source>
</evidence>
<name>A0A1G8JDR8_9NOCA</name>
<dbReference type="NCBIfam" id="TIGR00996">
    <property type="entry name" value="Mtu_fam_mce"/>
    <property type="match status" value="1"/>
</dbReference>
<dbReference type="PANTHER" id="PTHR33371:SF16">
    <property type="entry name" value="MCE-FAMILY PROTEIN MCE3F"/>
    <property type="match status" value="1"/>
</dbReference>
<gene>
    <name evidence="3" type="ORF">SAMN05444695_106160</name>
</gene>
<reference evidence="3 4" key="1">
    <citation type="submission" date="2016-10" db="EMBL/GenBank/DDBJ databases">
        <authorList>
            <person name="de Groot N.N."/>
        </authorList>
    </citation>
    <scope>NUCLEOTIDE SEQUENCE [LARGE SCALE GENOMIC DNA]</scope>
    <source>
        <strain evidence="3 4">DSM 44892</strain>
    </source>
</reference>
<dbReference type="Pfam" id="PF11887">
    <property type="entry name" value="Mce4_CUP1"/>
    <property type="match status" value="1"/>
</dbReference>
<dbReference type="InterPro" id="IPR052336">
    <property type="entry name" value="MlaD_Phospholipid_Transporter"/>
</dbReference>
<dbReference type="InterPro" id="IPR005693">
    <property type="entry name" value="Mce"/>
</dbReference>
<feature type="domain" description="Mammalian cell entry C-terminal" evidence="2">
    <location>
        <begin position="122"/>
        <end position="288"/>
    </location>
</feature>
<dbReference type="InterPro" id="IPR024516">
    <property type="entry name" value="Mce_C"/>
</dbReference>
<organism evidence="3 4">
    <name type="scientific">Rhodococcus triatomae</name>
    <dbReference type="NCBI Taxonomy" id="300028"/>
    <lineage>
        <taxon>Bacteria</taxon>
        <taxon>Bacillati</taxon>
        <taxon>Actinomycetota</taxon>
        <taxon>Actinomycetes</taxon>
        <taxon>Mycobacteriales</taxon>
        <taxon>Nocardiaceae</taxon>
        <taxon>Rhodococcus</taxon>
    </lineage>
</organism>
<keyword evidence="4" id="KW-1185">Reference proteome</keyword>
<accession>A0A1G8JDR8</accession>
<dbReference type="RefSeq" id="WP_072738363.1">
    <property type="nucleotide sequence ID" value="NZ_CP048813.1"/>
</dbReference>
<dbReference type="EMBL" id="FNDN01000006">
    <property type="protein sequence ID" value="SDI29434.1"/>
    <property type="molecule type" value="Genomic_DNA"/>
</dbReference>
<evidence type="ECO:0000313" key="3">
    <source>
        <dbReference type="EMBL" id="SDI29434.1"/>
    </source>
</evidence>
<dbReference type="OrthoDB" id="4741753at2"/>
<proteinExistence type="predicted"/>
<dbReference type="GO" id="GO:0005576">
    <property type="term" value="C:extracellular region"/>
    <property type="evidence" value="ECO:0007669"/>
    <property type="project" value="TreeGrafter"/>
</dbReference>